<evidence type="ECO:0000256" key="3">
    <source>
        <dbReference type="ARBA" id="ARBA00022694"/>
    </source>
</evidence>
<evidence type="ECO:0000256" key="6">
    <source>
        <dbReference type="PROSITE-ProRule" id="PRU00221"/>
    </source>
</evidence>
<reference evidence="8" key="1">
    <citation type="submission" date="2021-03" db="EMBL/GenBank/DDBJ databases">
        <authorList>
            <person name="Tagirdzhanova G."/>
        </authorList>
    </citation>
    <scope>NUCLEOTIDE SEQUENCE</scope>
</reference>
<dbReference type="GO" id="GO:0036265">
    <property type="term" value="P:RNA (guanine-N7)-methylation"/>
    <property type="evidence" value="ECO:0007669"/>
    <property type="project" value="InterPro"/>
</dbReference>
<keyword evidence="2 6" id="KW-0853">WD repeat</keyword>
<keyword evidence="9" id="KW-1185">Reference proteome</keyword>
<dbReference type="SUPFAM" id="SSF50978">
    <property type="entry name" value="WD40 repeat-like"/>
    <property type="match status" value="1"/>
</dbReference>
<keyword evidence="5" id="KW-0539">Nucleus</keyword>
<dbReference type="InterPro" id="IPR015943">
    <property type="entry name" value="WD40/YVTN_repeat-like_dom_sf"/>
</dbReference>
<evidence type="ECO:0000313" key="9">
    <source>
        <dbReference type="Proteomes" id="UP000664534"/>
    </source>
</evidence>
<accession>A0A8H3GCM1</accession>
<feature type="repeat" description="WD" evidence="6">
    <location>
        <begin position="154"/>
        <end position="196"/>
    </location>
</feature>
<dbReference type="GO" id="GO:0008168">
    <property type="term" value="F:methyltransferase activity"/>
    <property type="evidence" value="ECO:0007669"/>
    <property type="project" value="UniProtKB-KW"/>
</dbReference>
<dbReference type="AlphaFoldDB" id="A0A8H3GCM1"/>
<comment type="subcellular location">
    <subcellularLocation>
        <location evidence="1">Nucleus</location>
    </subcellularLocation>
</comment>
<evidence type="ECO:0000256" key="7">
    <source>
        <dbReference type="SAM" id="MobiDB-lite"/>
    </source>
</evidence>
<dbReference type="Proteomes" id="UP000664534">
    <property type="component" value="Unassembled WGS sequence"/>
</dbReference>
<dbReference type="InterPro" id="IPR028884">
    <property type="entry name" value="Trm82"/>
</dbReference>
<dbReference type="EMBL" id="CAJPDT010000100">
    <property type="protein sequence ID" value="CAF9937498.1"/>
    <property type="molecule type" value="Genomic_DNA"/>
</dbReference>
<evidence type="ECO:0000313" key="8">
    <source>
        <dbReference type="EMBL" id="CAF9937498.1"/>
    </source>
</evidence>
<feature type="region of interest" description="Disordered" evidence="7">
    <location>
        <begin position="43"/>
        <end position="76"/>
    </location>
</feature>
<evidence type="ECO:0000256" key="1">
    <source>
        <dbReference type="ARBA" id="ARBA00004123"/>
    </source>
</evidence>
<dbReference type="PANTHER" id="PTHR16288">
    <property type="entry name" value="WD40 REPEAT PROTEIN 4"/>
    <property type="match status" value="1"/>
</dbReference>
<evidence type="ECO:0000256" key="2">
    <source>
        <dbReference type="ARBA" id="ARBA00022574"/>
    </source>
</evidence>
<dbReference type="GO" id="GO:0005634">
    <property type="term" value="C:nucleus"/>
    <property type="evidence" value="ECO:0007669"/>
    <property type="project" value="UniProtKB-SubCell"/>
</dbReference>
<dbReference type="GO" id="GO:0043527">
    <property type="term" value="C:tRNA methyltransferase complex"/>
    <property type="evidence" value="ECO:0007669"/>
    <property type="project" value="TreeGrafter"/>
</dbReference>
<dbReference type="OrthoDB" id="339900at2759"/>
<evidence type="ECO:0000256" key="5">
    <source>
        <dbReference type="ARBA" id="ARBA00023242"/>
    </source>
</evidence>
<dbReference type="GO" id="GO:0006400">
    <property type="term" value="P:tRNA modification"/>
    <property type="evidence" value="ECO:0007669"/>
    <property type="project" value="TreeGrafter"/>
</dbReference>
<keyword evidence="4" id="KW-0677">Repeat</keyword>
<sequence>MPKRPCAIVLTPDDSTILCADKFGDVYSLPLMGRRYETKAVNGIDANGTNGTSDRNQKQKPFAPSATSLTVHTKRNRDALRQQQKLNETKAEKKALNFDHKLLLGHVSLLTDIACVLRASPSQKLRNYILTSDRDEHIRISRGIPQANVIEGYCLGHTEFITKLCVPPVYPHLLISGGGDDYLILWDWRAGRLLQQLDLKQLVATLRNTHLGAEVVSESSTTKDTETQVDSALRICVSNIQALEIEKQKVGHPGVEIIVTCEGVPALFTFTLGANAQLQFNATIHTESNVVDLTVLRNQNSVIYSMDNCHQSWSTDVSSDTASQSPRGLMGSPSYCTDSKTWKENQVLQANLVAATRECADSYSQISQAGVAHGKPLTDLLYGLESLRKRGSDNETEV</sequence>
<dbReference type="Gene3D" id="2.130.10.10">
    <property type="entry name" value="YVTN repeat-like/Quinoprotein amine dehydrogenase"/>
    <property type="match status" value="1"/>
</dbReference>
<dbReference type="GO" id="GO:0005829">
    <property type="term" value="C:cytosol"/>
    <property type="evidence" value="ECO:0007669"/>
    <property type="project" value="TreeGrafter"/>
</dbReference>
<dbReference type="InterPro" id="IPR001680">
    <property type="entry name" value="WD40_rpt"/>
</dbReference>
<protein>
    <submittedName>
        <fullName evidence="8">tRNA (Guanine-N(7)-)-methyltransferase non-catalytic subunit trm82</fullName>
    </submittedName>
</protein>
<dbReference type="PANTHER" id="PTHR16288:SF0">
    <property type="entry name" value="TRNA (GUANINE-N(7)-)-METHYLTRANSFERASE NON-CATALYTIC SUBUNIT WDR4"/>
    <property type="match status" value="1"/>
</dbReference>
<proteinExistence type="predicted"/>
<dbReference type="InterPro" id="IPR036322">
    <property type="entry name" value="WD40_repeat_dom_sf"/>
</dbReference>
<dbReference type="PROSITE" id="PS50082">
    <property type="entry name" value="WD_REPEATS_2"/>
    <property type="match status" value="1"/>
</dbReference>
<evidence type="ECO:0000256" key="4">
    <source>
        <dbReference type="ARBA" id="ARBA00022737"/>
    </source>
</evidence>
<name>A0A8H3GCM1_9LECA</name>
<comment type="caution">
    <text evidence="8">The sequence shown here is derived from an EMBL/GenBank/DDBJ whole genome shotgun (WGS) entry which is preliminary data.</text>
</comment>
<gene>
    <name evidence="8" type="primary">TRM82</name>
    <name evidence="8" type="ORF">IMSHALPRED_000433</name>
</gene>
<keyword evidence="3" id="KW-0819">tRNA processing</keyword>
<organism evidence="8 9">
    <name type="scientific">Imshaugia aleurites</name>
    <dbReference type="NCBI Taxonomy" id="172621"/>
    <lineage>
        <taxon>Eukaryota</taxon>
        <taxon>Fungi</taxon>
        <taxon>Dikarya</taxon>
        <taxon>Ascomycota</taxon>
        <taxon>Pezizomycotina</taxon>
        <taxon>Lecanoromycetes</taxon>
        <taxon>OSLEUM clade</taxon>
        <taxon>Lecanoromycetidae</taxon>
        <taxon>Lecanorales</taxon>
        <taxon>Lecanorineae</taxon>
        <taxon>Parmeliaceae</taxon>
        <taxon>Imshaugia</taxon>
    </lineage>
</organism>